<name>A0A4R6X256_9PROT</name>
<dbReference type="OrthoDB" id="8438812at2"/>
<dbReference type="Pfam" id="PF00293">
    <property type="entry name" value="NUDIX"/>
    <property type="match status" value="1"/>
</dbReference>
<organism evidence="2 3">
    <name type="scientific">Dongia mobilis</name>
    <dbReference type="NCBI Taxonomy" id="578943"/>
    <lineage>
        <taxon>Bacteria</taxon>
        <taxon>Pseudomonadati</taxon>
        <taxon>Pseudomonadota</taxon>
        <taxon>Alphaproteobacteria</taxon>
        <taxon>Rhodospirillales</taxon>
        <taxon>Dongiaceae</taxon>
        <taxon>Dongia</taxon>
    </lineage>
</organism>
<dbReference type="AlphaFoldDB" id="A0A4R6X256"/>
<dbReference type="EMBL" id="SNYW01000006">
    <property type="protein sequence ID" value="TDQ84558.1"/>
    <property type="molecule type" value="Genomic_DNA"/>
</dbReference>
<proteinExistence type="predicted"/>
<reference evidence="2 3" key="1">
    <citation type="submission" date="2019-03" db="EMBL/GenBank/DDBJ databases">
        <title>Genomic Encyclopedia of Type Strains, Phase III (KMG-III): the genomes of soil and plant-associated and newly described type strains.</title>
        <authorList>
            <person name="Whitman W."/>
        </authorList>
    </citation>
    <scope>NUCLEOTIDE SEQUENCE [LARGE SCALE GENOMIC DNA]</scope>
    <source>
        <strain evidence="2 3">CGMCC 1.7660</strain>
    </source>
</reference>
<gene>
    <name evidence="2" type="ORF">A8950_1116</name>
</gene>
<dbReference type="PANTHER" id="PTHR13622:SF8">
    <property type="entry name" value="THIAMIN PYROPHOSPHOKINASE 1"/>
    <property type="match status" value="1"/>
</dbReference>
<dbReference type="PROSITE" id="PS51462">
    <property type="entry name" value="NUDIX"/>
    <property type="match status" value="1"/>
</dbReference>
<feature type="domain" description="Nudix hydrolase" evidence="1">
    <location>
        <begin position="116"/>
        <end position="257"/>
    </location>
</feature>
<dbReference type="PANTHER" id="PTHR13622">
    <property type="entry name" value="THIAMIN PYROPHOSPHOKINASE"/>
    <property type="match status" value="1"/>
</dbReference>
<comment type="caution">
    <text evidence="2">The sequence shown here is derived from an EMBL/GenBank/DDBJ whole genome shotgun (WGS) entry which is preliminary data.</text>
</comment>
<evidence type="ECO:0000313" key="2">
    <source>
        <dbReference type="EMBL" id="TDQ84558.1"/>
    </source>
</evidence>
<accession>A0A4R6X256</accession>
<dbReference type="InterPro" id="IPR031804">
    <property type="entry name" value="DUF4743"/>
</dbReference>
<dbReference type="SUPFAM" id="SSF55811">
    <property type="entry name" value="Nudix"/>
    <property type="match status" value="1"/>
</dbReference>
<dbReference type="Pfam" id="PF15916">
    <property type="entry name" value="DUF4743"/>
    <property type="match status" value="1"/>
</dbReference>
<dbReference type="FunFam" id="3.90.79.10:FF:000019">
    <property type="entry name" value="Thiamin pyrophosphokinase, putative"/>
    <property type="match status" value="1"/>
</dbReference>
<dbReference type="RefSeq" id="WP_133612574.1">
    <property type="nucleotide sequence ID" value="NZ_SNYW01000006.1"/>
</dbReference>
<evidence type="ECO:0000313" key="3">
    <source>
        <dbReference type="Proteomes" id="UP000295783"/>
    </source>
</evidence>
<sequence length="283" mass="32051">MSLLERIESCHRHDVAGYRPFLVEDRRVGFMRQDLAVELARYPSVFRVDPDQVSVAEHLDTFDYRSAAIDSVMREMRQQGLIRGWRDELFPVAESYGRPPLFDLERAAVPLFGVKAYGVHVNGYVQRDGETWLWVGRRAANRPIEPGKLDHLVAGGLPAGMKPFDNLIKEAAEEASVPKELARRARPCGALSYRMELDSCLRDDTIFVYDLELPADFVPQNHDGEIADFQLMSLGEVERLLAETTSFKFNVGLVIVDFLIRHGHIAPDRPDYAQLAMAVARKP</sequence>
<dbReference type="Gene3D" id="3.90.79.10">
    <property type="entry name" value="Nucleoside Triphosphate Pyrophosphohydrolase"/>
    <property type="match status" value="1"/>
</dbReference>
<dbReference type="InterPro" id="IPR000086">
    <property type="entry name" value="NUDIX_hydrolase_dom"/>
</dbReference>
<protein>
    <submittedName>
        <fullName evidence="2">Uncharacterized protein DUF4743</fullName>
    </submittedName>
</protein>
<evidence type="ECO:0000259" key="1">
    <source>
        <dbReference type="PROSITE" id="PS51462"/>
    </source>
</evidence>
<dbReference type="CDD" id="cd03676">
    <property type="entry name" value="NUDIX_Tnr3_like"/>
    <property type="match status" value="1"/>
</dbReference>
<dbReference type="InterPro" id="IPR015797">
    <property type="entry name" value="NUDIX_hydrolase-like_dom_sf"/>
</dbReference>
<dbReference type="GO" id="GO:0044715">
    <property type="term" value="F:8-oxo-dGDP phosphatase activity"/>
    <property type="evidence" value="ECO:0007669"/>
    <property type="project" value="TreeGrafter"/>
</dbReference>
<keyword evidence="3" id="KW-1185">Reference proteome</keyword>
<dbReference type="Proteomes" id="UP000295783">
    <property type="component" value="Unassembled WGS sequence"/>
</dbReference>